<evidence type="ECO:0000259" key="2">
    <source>
        <dbReference type="Pfam" id="PF11127"/>
    </source>
</evidence>
<feature type="domain" description="Inner membrane protein YgaP-like transmembrane" evidence="2">
    <location>
        <begin position="6"/>
        <end position="54"/>
    </location>
</feature>
<sequence length="57" mass="6359">MVLDLRRNLSNADRAIRTVTGLLLLYMVYVRLITGIWATTAAIVFALFLLIEAASAY</sequence>
<protein>
    <recommendedName>
        <fullName evidence="2">Inner membrane protein YgaP-like transmembrane domain-containing protein</fullName>
    </recommendedName>
</protein>
<keyword evidence="1" id="KW-1133">Transmembrane helix</keyword>
<name>A0A4Y7RTW3_9FIRM</name>
<dbReference type="EMBL" id="QFFZ01000012">
    <property type="protein sequence ID" value="TEB11687.1"/>
    <property type="molecule type" value="Genomic_DNA"/>
</dbReference>
<evidence type="ECO:0000313" key="4">
    <source>
        <dbReference type="Proteomes" id="UP000297597"/>
    </source>
</evidence>
<evidence type="ECO:0000256" key="1">
    <source>
        <dbReference type="SAM" id="Phobius"/>
    </source>
</evidence>
<keyword evidence="1" id="KW-0472">Membrane</keyword>
<dbReference type="Pfam" id="PF11127">
    <property type="entry name" value="YgaP-like_TM"/>
    <property type="match status" value="1"/>
</dbReference>
<comment type="caution">
    <text evidence="3">The sequence shown here is derived from an EMBL/GenBank/DDBJ whole genome shotgun (WGS) entry which is preliminary data.</text>
</comment>
<accession>A0A4Y7RTW3</accession>
<keyword evidence="4" id="KW-1185">Reference proteome</keyword>
<dbReference type="InterPro" id="IPR021309">
    <property type="entry name" value="YgaP-like_TM"/>
</dbReference>
<dbReference type="Proteomes" id="UP000297597">
    <property type="component" value="Unassembled WGS sequence"/>
</dbReference>
<dbReference type="AlphaFoldDB" id="A0A4Y7RTW3"/>
<dbReference type="OrthoDB" id="1809868at2"/>
<reference evidence="3 4" key="1">
    <citation type="journal article" date="2018" name="Environ. Microbiol.">
        <title>Novel energy conservation strategies and behaviour of Pelotomaculum schinkii driving syntrophic propionate catabolism.</title>
        <authorList>
            <person name="Hidalgo-Ahumada C.A.P."/>
            <person name="Nobu M.K."/>
            <person name="Narihiro T."/>
            <person name="Tamaki H."/>
            <person name="Liu W.T."/>
            <person name="Kamagata Y."/>
            <person name="Stams A.J.M."/>
            <person name="Imachi H."/>
            <person name="Sousa D.Z."/>
        </authorList>
    </citation>
    <scope>NUCLEOTIDE SEQUENCE [LARGE SCALE GENOMIC DNA]</scope>
    <source>
        <strain evidence="3 4">MGP</strain>
    </source>
</reference>
<proteinExistence type="predicted"/>
<gene>
    <name evidence="3" type="ORF">Pmgp_01483</name>
</gene>
<evidence type="ECO:0000313" key="3">
    <source>
        <dbReference type="EMBL" id="TEB11687.1"/>
    </source>
</evidence>
<keyword evidence="1" id="KW-0812">Transmembrane</keyword>
<organism evidence="3 4">
    <name type="scientific">Pelotomaculum propionicicum</name>
    <dbReference type="NCBI Taxonomy" id="258475"/>
    <lineage>
        <taxon>Bacteria</taxon>
        <taxon>Bacillati</taxon>
        <taxon>Bacillota</taxon>
        <taxon>Clostridia</taxon>
        <taxon>Eubacteriales</taxon>
        <taxon>Desulfotomaculaceae</taxon>
        <taxon>Pelotomaculum</taxon>
    </lineage>
</organism>
<dbReference type="RefSeq" id="WP_134213360.1">
    <property type="nucleotide sequence ID" value="NZ_QFFZ01000012.1"/>
</dbReference>
<feature type="transmembrane region" description="Helical" evidence="1">
    <location>
        <begin position="21"/>
        <end position="51"/>
    </location>
</feature>